<dbReference type="NCBIfam" id="TIGR00360">
    <property type="entry name" value="ComEC_N-term"/>
    <property type="match status" value="1"/>
</dbReference>
<dbReference type="InterPro" id="IPR052159">
    <property type="entry name" value="Competence_DNA_uptake"/>
</dbReference>
<proteinExistence type="predicted"/>
<dbReference type="Proteomes" id="UP000077407">
    <property type="component" value="Unassembled WGS sequence"/>
</dbReference>
<organism evidence="8 9">
    <name type="scientific">Clostridium ljungdahlii</name>
    <dbReference type="NCBI Taxonomy" id="1538"/>
    <lineage>
        <taxon>Bacteria</taxon>
        <taxon>Bacillati</taxon>
        <taxon>Bacillota</taxon>
        <taxon>Clostridia</taxon>
        <taxon>Eubacteriales</taxon>
        <taxon>Clostridiaceae</taxon>
        <taxon>Clostridium</taxon>
    </lineage>
</organism>
<feature type="transmembrane region" description="Helical" evidence="6">
    <location>
        <begin position="286"/>
        <end position="303"/>
    </location>
</feature>
<dbReference type="InterPro" id="IPR004477">
    <property type="entry name" value="ComEC_N"/>
</dbReference>
<evidence type="ECO:0000256" key="3">
    <source>
        <dbReference type="ARBA" id="ARBA00022692"/>
    </source>
</evidence>
<sequence>MKRPLVFYSISLALGSLSALVFLDNVFIAAAIAASFFIIMFYTLKIKFCILSAIFFIFGVVSFNMYFNIRPQDPSQIRVVEKKSYYFIGDYRGRKIILKNKLDKLKEGENIKVYGDFKRELNAQKGIIGTYYIKKYETGKKDFIYSIYEFKRNIYEKFKEVIGEERSALVMALCYGETSYISQDEMQKFQKLGVIHAVSVSGFHMAIIYQVLESIVGLKIAVIVSALYVFFTGMAAATMRSFIMIFLFKLSKIFFKEYDSISSLSLSALILITVKPYYIVDLGFDLSFLATLGILLYNGKIYRKLFMLPQKLASSMSLTFSSQIFTLPYIAFTIQNFSWGFMLGNLFLLPLFSIIVVLGNAALCVCFVEPLFKLLCKAMEVIFTAIDGANMVVLKLCPEVIYLKYIDGLAFIAVFVSFLMYKKGYRKLKYVPIVCFILVFLGVYTPFMNITFINNDNGKAAIIKQGISKVMICSYDDFHSSWITNIKDDQYIGKVITNPVKNFTYIINSNSYLKIDNDMNSKLHVKNKEFQILFDDGNKNDTEVFNRNNCIFISRIKSKNKNATKKYENPLEGSTSYVIIFNMIFKIPTICD</sequence>
<evidence type="ECO:0000313" key="8">
    <source>
        <dbReference type="EMBL" id="OAA83526.1"/>
    </source>
</evidence>
<evidence type="ECO:0000256" key="1">
    <source>
        <dbReference type="ARBA" id="ARBA00004651"/>
    </source>
</evidence>
<dbReference type="PANTHER" id="PTHR30619:SF1">
    <property type="entry name" value="RECOMBINATION PROTEIN 2"/>
    <property type="match status" value="1"/>
</dbReference>
<keyword evidence="2" id="KW-1003">Cell membrane</keyword>
<comment type="subcellular location">
    <subcellularLocation>
        <location evidence="1">Cell membrane</location>
        <topology evidence="1">Multi-pass membrane protein</topology>
    </subcellularLocation>
</comment>
<name>A0A162KSW5_9CLOT</name>
<dbReference type="Pfam" id="PF03772">
    <property type="entry name" value="Competence"/>
    <property type="match status" value="1"/>
</dbReference>
<accession>A0A162KSW5</accession>
<evidence type="ECO:0000256" key="5">
    <source>
        <dbReference type="ARBA" id="ARBA00023136"/>
    </source>
</evidence>
<feature type="transmembrane region" description="Helical" evidence="6">
    <location>
        <begin position="315"/>
        <end position="334"/>
    </location>
</feature>
<comment type="caution">
    <text evidence="8">The sequence shown here is derived from an EMBL/GenBank/DDBJ whole genome shotgun (WGS) entry which is preliminary data.</text>
</comment>
<dbReference type="OrthoDB" id="9761531at2"/>
<keyword evidence="3 6" id="KW-0812">Transmembrane</keyword>
<feature type="transmembrane region" description="Helical" evidence="6">
    <location>
        <begin position="428"/>
        <end position="447"/>
    </location>
</feature>
<feature type="transmembrane region" description="Helical" evidence="6">
    <location>
        <begin position="400"/>
        <end position="421"/>
    </location>
</feature>
<feature type="domain" description="ComEC/Rec2-related protein" evidence="7">
    <location>
        <begin position="173"/>
        <end position="419"/>
    </location>
</feature>
<keyword evidence="4 6" id="KW-1133">Transmembrane helix</keyword>
<evidence type="ECO:0000256" key="4">
    <source>
        <dbReference type="ARBA" id="ARBA00022989"/>
    </source>
</evidence>
<protein>
    <submittedName>
        <fullName evidence="8">Competence protein</fullName>
    </submittedName>
</protein>
<dbReference type="AlphaFoldDB" id="A0A162KSW5"/>
<keyword evidence="5 6" id="KW-0472">Membrane</keyword>
<dbReference type="RefSeq" id="WP_063556610.1">
    <property type="nucleotide sequence ID" value="NZ_LITT01000058.1"/>
</dbReference>
<evidence type="ECO:0000313" key="9">
    <source>
        <dbReference type="Proteomes" id="UP000077407"/>
    </source>
</evidence>
<evidence type="ECO:0000256" key="2">
    <source>
        <dbReference type="ARBA" id="ARBA00022475"/>
    </source>
</evidence>
<dbReference type="EMBL" id="LITT01000058">
    <property type="protein sequence ID" value="OAA83526.1"/>
    <property type="molecule type" value="Genomic_DNA"/>
</dbReference>
<feature type="transmembrane region" description="Helical" evidence="6">
    <location>
        <begin position="12"/>
        <end position="44"/>
    </location>
</feature>
<evidence type="ECO:0000256" key="6">
    <source>
        <dbReference type="SAM" id="Phobius"/>
    </source>
</evidence>
<dbReference type="PATRIC" id="fig|1538.10.peg.3368"/>
<feature type="transmembrane region" description="Helical" evidence="6">
    <location>
        <begin position="346"/>
        <end position="367"/>
    </location>
</feature>
<reference evidence="8 9" key="1">
    <citation type="journal article" date="2015" name="Biotechnol. Bioeng.">
        <title>Genome sequence and phenotypic characterization of Caulobacter segnis.</title>
        <authorList>
            <person name="Patel S."/>
            <person name="Fletcher B."/>
            <person name="Scott D.C."/>
            <person name="Ely B."/>
        </authorList>
    </citation>
    <scope>NUCLEOTIDE SEQUENCE [LARGE SCALE GENOMIC DNA]</scope>
    <source>
        <strain evidence="8 9">ERI-2</strain>
    </source>
</reference>
<feature type="transmembrane region" description="Helical" evidence="6">
    <location>
        <begin position="218"/>
        <end position="248"/>
    </location>
</feature>
<dbReference type="GO" id="GO:0005886">
    <property type="term" value="C:plasma membrane"/>
    <property type="evidence" value="ECO:0007669"/>
    <property type="project" value="UniProtKB-SubCell"/>
</dbReference>
<dbReference type="PANTHER" id="PTHR30619">
    <property type="entry name" value="DNA INTERNALIZATION/COMPETENCE PROTEIN COMEC/REC2"/>
    <property type="match status" value="1"/>
</dbReference>
<gene>
    <name evidence="8" type="ORF">WY13_03313</name>
</gene>
<evidence type="ECO:0000259" key="7">
    <source>
        <dbReference type="Pfam" id="PF03772"/>
    </source>
</evidence>